<sequence length="137" mass="15118">MGYFDQKEGWTTGIAMSSQAGWLVDCEELFDRRTATERYGIEPEPLGAYYDDDRGLFLTVSSGSNTFIQDLIQFAPDAVAFTGSSCPIPLPSLQYQRQATGADEWIHFSIRLTGNGVEQVAGRGNKLYQPTGFCTVT</sequence>
<dbReference type="Proteomes" id="UP000238493">
    <property type="component" value="Unassembled WGS sequence"/>
</dbReference>
<reference evidence="1 2" key="1">
    <citation type="submission" date="2018-02" db="EMBL/GenBank/DDBJ databases">
        <title>Draft genome sequence of Ochrobactrum oryzae found in Brazil.</title>
        <authorList>
            <person name="Cerdeira L."/>
            <person name="Andrade F."/>
            <person name="Zacariotto T."/>
            <person name="Barbosa B."/>
            <person name="Santos S."/>
            <person name="Cassetari V."/>
            <person name="Lincopan N."/>
        </authorList>
    </citation>
    <scope>NUCLEOTIDE SEQUENCE [LARGE SCALE GENOMIC DNA]</scope>
    <source>
        <strain evidence="1 2">OA447</strain>
    </source>
</reference>
<dbReference type="AlphaFoldDB" id="A0A2S7IVU9"/>
<gene>
    <name evidence="1" type="ORF">C3731_18035</name>
</gene>
<accession>A0A2S7IVU9</accession>
<name>A0A2S7IVU9_9HYPH</name>
<proteinExistence type="predicted"/>
<organism evidence="1 2">
    <name type="scientific">Brucella oryzae</name>
    <dbReference type="NCBI Taxonomy" id="335286"/>
    <lineage>
        <taxon>Bacteria</taxon>
        <taxon>Pseudomonadati</taxon>
        <taxon>Pseudomonadota</taxon>
        <taxon>Alphaproteobacteria</taxon>
        <taxon>Hyphomicrobiales</taxon>
        <taxon>Brucellaceae</taxon>
        <taxon>Brucella/Ochrobactrum group</taxon>
        <taxon>Brucella</taxon>
    </lineage>
</organism>
<evidence type="ECO:0000313" key="1">
    <source>
        <dbReference type="EMBL" id="PQA72137.1"/>
    </source>
</evidence>
<comment type="caution">
    <text evidence="1">The sequence shown here is derived from an EMBL/GenBank/DDBJ whole genome shotgun (WGS) entry which is preliminary data.</text>
</comment>
<dbReference type="EMBL" id="PTRC01000035">
    <property type="protein sequence ID" value="PQA72137.1"/>
    <property type="molecule type" value="Genomic_DNA"/>
</dbReference>
<evidence type="ECO:0000313" key="2">
    <source>
        <dbReference type="Proteomes" id="UP000238493"/>
    </source>
</evidence>
<keyword evidence="2" id="KW-1185">Reference proteome</keyword>
<protein>
    <submittedName>
        <fullName evidence="1">Uncharacterized protein</fullName>
    </submittedName>
</protein>